<evidence type="ECO:0000313" key="3">
    <source>
        <dbReference type="Proteomes" id="UP000011758"/>
    </source>
</evidence>
<dbReference type="SUPFAM" id="SSF52058">
    <property type="entry name" value="L domain-like"/>
    <property type="match status" value="1"/>
</dbReference>
<dbReference type="AlphaFoldDB" id="M2PPQ9"/>
<protein>
    <recommendedName>
        <fullName evidence="4">Leucine-rich repeat domain-containing protein</fullName>
    </recommendedName>
</protein>
<dbReference type="RefSeq" id="WP_004801175.1">
    <property type="nucleotide sequence ID" value="NZ_KB446646.1"/>
</dbReference>
<dbReference type="InterPro" id="IPR026906">
    <property type="entry name" value="LRR_5"/>
</dbReference>
<dbReference type="Gene3D" id="3.80.10.10">
    <property type="entry name" value="Ribonuclease Inhibitor"/>
    <property type="match status" value="1"/>
</dbReference>
<dbReference type="Proteomes" id="UP000011758">
    <property type="component" value="Unassembled WGS sequence"/>
</dbReference>
<dbReference type="OrthoDB" id="1655237at2"/>
<evidence type="ECO:0000313" key="2">
    <source>
        <dbReference type="EMBL" id="EMD17544.1"/>
    </source>
</evidence>
<dbReference type="EMBL" id="AGEJ01000003">
    <property type="protein sequence ID" value="EMD17544.1"/>
    <property type="molecule type" value="Genomic_DNA"/>
</dbReference>
<comment type="caution">
    <text evidence="2">The sequence shown here is derived from an EMBL/GenBank/DDBJ whole genome shotgun (WGS) entry which is preliminary data.</text>
</comment>
<dbReference type="eggNOG" id="COG4886">
    <property type="taxonomic scope" value="Bacteria"/>
</dbReference>
<dbReference type="STRING" id="999415.HMPREF9943_00164"/>
<dbReference type="Pfam" id="PF13306">
    <property type="entry name" value="LRR_5"/>
    <property type="match status" value="1"/>
</dbReference>
<feature type="region of interest" description="Disordered" evidence="1">
    <location>
        <begin position="20"/>
        <end position="40"/>
    </location>
</feature>
<reference evidence="2 3" key="1">
    <citation type="submission" date="2013-02" db="EMBL/GenBank/DDBJ databases">
        <title>The Genome Sequence of Lactobacillus catenaformis F0143.</title>
        <authorList>
            <consortium name="The Broad Institute Genome Sequencing Platform"/>
            <person name="Earl A."/>
            <person name="Ward D."/>
            <person name="Feldgarden M."/>
            <person name="Gevers D."/>
            <person name="Izard J."/>
            <person name="Blanton J.M."/>
            <person name="Mathney J."/>
            <person name="Dewhirst F.E."/>
            <person name="Young S.K."/>
            <person name="Zeng Q."/>
            <person name="Gargeya S."/>
            <person name="Fitzgerald M."/>
            <person name="Haas B."/>
            <person name="Abouelleil A."/>
            <person name="Alvarado L."/>
            <person name="Arachchi H.M."/>
            <person name="Berlin A."/>
            <person name="Chapman S.B."/>
            <person name="Gearin G."/>
            <person name="Goldberg J."/>
            <person name="Griggs A."/>
            <person name="Gujja S."/>
            <person name="Hansen M."/>
            <person name="Heiman D."/>
            <person name="Howarth C."/>
            <person name="Larimer J."/>
            <person name="Lui A."/>
            <person name="MacDonald P.J.P."/>
            <person name="McCowen C."/>
            <person name="Montmayeur A."/>
            <person name="Murphy C."/>
            <person name="Neiman D."/>
            <person name="Pearson M."/>
            <person name="Priest M."/>
            <person name="Roberts A."/>
            <person name="Saif S."/>
            <person name="Shea T."/>
            <person name="Sisk P."/>
            <person name="Stolte C."/>
            <person name="Sykes S."/>
            <person name="Wortman J."/>
            <person name="Nusbaum C."/>
            <person name="Birren B."/>
        </authorList>
    </citation>
    <scope>NUCLEOTIDE SEQUENCE [LARGE SCALE GENOMIC DNA]</scope>
    <source>
        <strain evidence="2 3">OT 569</strain>
    </source>
</reference>
<sequence>MKKIIAVVVLALVLSGCGSKKTEKKEDKPTSNPTQEKKLEKGAYESSLYTQLMEASDADEKDFEIENGVIKKYIGKSDMVKIPEKINGQTVTGIGTKAFTGESTIIGLRLADTITTVEENSFAENKNLKIFIAGKGLSELKNYSLYHSLELKEIYLNKDLRKIGAQSFVWCSSLEKVVIPGKTTDVHTAAFYNCSDMVNVYGVKGSSAEKAANYNKIPFREL</sequence>
<gene>
    <name evidence="2" type="ORF">HMPREF9943_00164</name>
</gene>
<dbReference type="BioCyc" id="ECAT999415-HMP:GTTI-173-MONOMER"/>
<evidence type="ECO:0008006" key="4">
    <source>
        <dbReference type="Google" id="ProtNLM"/>
    </source>
</evidence>
<keyword evidence="3" id="KW-1185">Reference proteome</keyword>
<name>M2PPQ9_9FIRM</name>
<proteinExistence type="predicted"/>
<organism evidence="2 3">
    <name type="scientific">Eggerthia catenaformis OT 569 = DSM 20559</name>
    <dbReference type="NCBI Taxonomy" id="999415"/>
    <lineage>
        <taxon>Bacteria</taxon>
        <taxon>Bacillati</taxon>
        <taxon>Bacillota</taxon>
        <taxon>Erysipelotrichia</taxon>
        <taxon>Erysipelotrichales</taxon>
        <taxon>Coprobacillaceae</taxon>
        <taxon>Eggerthia</taxon>
    </lineage>
</organism>
<accession>M2PPQ9</accession>
<dbReference type="PROSITE" id="PS51257">
    <property type="entry name" value="PROKAR_LIPOPROTEIN"/>
    <property type="match status" value="1"/>
</dbReference>
<evidence type="ECO:0000256" key="1">
    <source>
        <dbReference type="SAM" id="MobiDB-lite"/>
    </source>
</evidence>
<dbReference type="InterPro" id="IPR032675">
    <property type="entry name" value="LRR_dom_sf"/>
</dbReference>